<organism evidence="1 2">
    <name type="scientific">Pedobacter hiemivivus</name>
    <dbReference type="NCBI Taxonomy" id="2530454"/>
    <lineage>
        <taxon>Bacteria</taxon>
        <taxon>Pseudomonadati</taxon>
        <taxon>Bacteroidota</taxon>
        <taxon>Sphingobacteriia</taxon>
        <taxon>Sphingobacteriales</taxon>
        <taxon>Sphingobacteriaceae</taxon>
        <taxon>Pedobacter</taxon>
    </lineage>
</organism>
<dbReference type="Proteomes" id="UP000291117">
    <property type="component" value="Unassembled WGS sequence"/>
</dbReference>
<proteinExistence type="predicted"/>
<evidence type="ECO:0000313" key="1">
    <source>
        <dbReference type="EMBL" id="TCC95553.1"/>
    </source>
</evidence>
<comment type="caution">
    <text evidence="1">The sequence shown here is derived from an EMBL/GenBank/DDBJ whole genome shotgun (WGS) entry which is preliminary data.</text>
</comment>
<protein>
    <submittedName>
        <fullName evidence="1">Uncharacterized protein</fullName>
    </submittedName>
</protein>
<accession>A0A4R0N892</accession>
<evidence type="ECO:0000313" key="2">
    <source>
        <dbReference type="Proteomes" id="UP000291117"/>
    </source>
</evidence>
<gene>
    <name evidence="1" type="ORF">EZ444_15600</name>
</gene>
<dbReference type="EMBL" id="SJSM01000009">
    <property type="protein sequence ID" value="TCC95553.1"/>
    <property type="molecule type" value="Genomic_DNA"/>
</dbReference>
<name>A0A4R0N892_9SPHI</name>
<sequence>MKYTAFCCYGNRISSLTKQEIKNPLSVLETIYTQRELKSFKENLWDLFSSIYRDQHWRKKGAAQLNRIYIDLIRLIDALWLIYTYHPQLCTPVQNNQGSIKTPGLMNNFNILFTCRRRNNKQAPRNTLKSFYKSRSLSAIKKNIYNYLQLALNASYMNSNKDGYFALPEYNVVDDFLKIEGLIAHGSSIYSNCSKQKPRTGKAVKFAKNLDHTTTLSKEEIVNPAYHVRNIYLQDLRFEQIYESIKIWEHSFYNKDFWGKTDSPGNILFFTECIKQLIDCTWLMTQTGELKAADEKKDISNSKRKQFVALNNQELNQPLLVISSFFDHKKMHEWKIQLDEWTEISLSQTAIPENKIKTSEDLNYLLKFVEASHLLTCL</sequence>
<reference evidence="1 2" key="1">
    <citation type="submission" date="2019-02" db="EMBL/GenBank/DDBJ databases">
        <title>Pedobacter sp. RP-3-8 sp. nov., isolated from Arctic soil.</title>
        <authorList>
            <person name="Dahal R.H."/>
        </authorList>
    </citation>
    <scope>NUCLEOTIDE SEQUENCE [LARGE SCALE GENOMIC DNA]</scope>
    <source>
        <strain evidence="1 2">RP-3-8</strain>
    </source>
</reference>
<dbReference type="OrthoDB" id="663319at2"/>
<dbReference type="AlphaFoldDB" id="A0A4R0N892"/>
<keyword evidence="2" id="KW-1185">Reference proteome</keyword>
<dbReference type="RefSeq" id="WP_131610079.1">
    <property type="nucleotide sequence ID" value="NZ_SJSM01000009.1"/>
</dbReference>